<evidence type="ECO:0000256" key="1">
    <source>
        <dbReference type="ARBA" id="ARBA00006211"/>
    </source>
</evidence>
<keyword evidence="10" id="KW-1185">Reference proteome</keyword>
<dbReference type="CDD" id="cd05390">
    <property type="entry name" value="HypB"/>
    <property type="match status" value="1"/>
</dbReference>
<evidence type="ECO:0000256" key="2">
    <source>
        <dbReference type="ARBA" id="ARBA00022596"/>
    </source>
</evidence>
<dbReference type="Pfam" id="PF02492">
    <property type="entry name" value="cobW"/>
    <property type="match status" value="1"/>
</dbReference>
<evidence type="ECO:0000313" key="10">
    <source>
        <dbReference type="Proteomes" id="UP000320623"/>
    </source>
</evidence>
<gene>
    <name evidence="9" type="ORF">JGI1_01514</name>
</gene>
<keyword evidence="5" id="KW-0378">Hydrolase</keyword>
<name>A0A0S4N6K2_9BACT</name>
<comment type="similarity">
    <text evidence="1">Belongs to the SIMIBI class G3E GTPase family. HypB/HupM subfamily.</text>
</comment>
<evidence type="ECO:0000256" key="3">
    <source>
        <dbReference type="ARBA" id="ARBA00022723"/>
    </source>
</evidence>
<dbReference type="PANTHER" id="PTHR30134:SF2">
    <property type="entry name" value="HYDROGENASE MATURATION FACTOR HYPB"/>
    <property type="match status" value="1"/>
</dbReference>
<dbReference type="InterPro" id="IPR003495">
    <property type="entry name" value="CobW/HypB/UreG_nucleotide-bd"/>
</dbReference>
<dbReference type="PIRSF" id="PIRSF005624">
    <property type="entry name" value="Ni-bind_GTPase"/>
    <property type="match status" value="1"/>
</dbReference>
<keyword evidence="6" id="KW-0862">Zinc</keyword>
<dbReference type="Proteomes" id="UP000320623">
    <property type="component" value="Unassembled WGS sequence"/>
</dbReference>
<keyword evidence="3" id="KW-0479">Metal-binding</keyword>
<dbReference type="GO" id="GO:0003924">
    <property type="term" value="F:GTPase activity"/>
    <property type="evidence" value="ECO:0007669"/>
    <property type="project" value="InterPro"/>
</dbReference>
<dbReference type="AlphaFoldDB" id="A0A0S4N6K2"/>
<dbReference type="OrthoDB" id="9802035at2"/>
<dbReference type="GO" id="GO:0016151">
    <property type="term" value="F:nickel cation binding"/>
    <property type="evidence" value="ECO:0007669"/>
    <property type="project" value="InterPro"/>
</dbReference>
<dbReference type="InterPro" id="IPR004392">
    <property type="entry name" value="Hyd_mat_HypB"/>
</dbReference>
<dbReference type="RefSeq" id="WP_140945257.1">
    <property type="nucleotide sequence ID" value="NZ_FAOO01000010.1"/>
</dbReference>
<evidence type="ECO:0000256" key="7">
    <source>
        <dbReference type="ARBA" id="ARBA00023134"/>
    </source>
</evidence>
<keyword evidence="7" id="KW-0342">GTP-binding</keyword>
<dbReference type="NCBIfam" id="TIGR00073">
    <property type="entry name" value="hypB"/>
    <property type="match status" value="1"/>
</dbReference>
<organism evidence="9 10">
    <name type="scientific">Candidatus Thermokryptus mobilis</name>
    <dbReference type="NCBI Taxonomy" id="1643428"/>
    <lineage>
        <taxon>Bacteria</taxon>
        <taxon>Pseudomonadati</taxon>
        <taxon>Candidatus Kryptoniota</taxon>
        <taxon>Candidatus Thermokryptus</taxon>
    </lineage>
</organism>
<dbReference type="InterPro" id="IPR027417">
    <property type="entry name" value="P-loop_NTPase"/>
</dbReference>
<protein>
    <submittedName>
        <fullName evidence="9">Hydrogenase nickel incorporation protein HypB</fullName>
    </submittedName>
</protein>
<evidence type="ECO:0000313" key="9">
    <source>
        <dbReference type="EMBL" id="CUU06440.1"/>
    </source>
</evidence>
<dbReference type="EMBL" id="FAOO01000010">
    <property type="protein sequence ID" value="CUU06440.1"/>
    <property type="molecule type" value="Genomic_DNA"/>
</dbReference>
<sequence>MHKIDIGTKILQANEEIAFENKEIFRRYGIFTVNVMSAPGAGKTSLLEETIKRLKNDFSIAVIEGDLQTSVDSERIKALGVPAYQITTGNVCHLDARMIHNALHEFKLDGFDILFIENVGNLVCPAEFYLGEDLKVMVYSVVEGVEKPKKYPLMFHEVEVVLLNKIDLLPYSGVELSEVEKNVREVNPTAKIFPISCKTGIGLDEWVSWFRNRVAKFRENVKSEKNLH</sequence>
<dbReference type="PANTHER" id="PTHR30134">
    <property type="entry name" value="HYDROGENASE PROTEIN ASSEMBLY PROTEIN, NICKEL CHAPERONE"/>
    <property type="match status" value="1"/>
</dbReference>
<dbReference type="STRING" id="1643428.GCA_001442855_01481"/>
<evidence type="ECO:0000256" key="4">
    <source>
        <dbReference type="ARBA" id="ARBA00022741"/>
    </source>
</evidence>
<dbReference type="GO" id="GO:0051604">
    <property type="term" value="P:protein maturation"/>
    <property type="evidence" value="ECO:0007669"/>
    <property type="project" value="InterPro"/>
</dbReference>
<reference evidence="10" key="1">
    <citation type="submission" date="2015-11" db="EMBL/GenBank/DDBJ databases">
        <authorList>
            <person name="Varghese N."/>
        </authorList>
    </citation>
    <scope>NUCLEOTIDE SEQUENCE [LARGE SCALE GENOMIC DNA]</scope>
</reference>
<evidence type="ECO:0000259" key="8">
    <source>
        <dbReference type="Pfam" id="PF02492"/>
    </source>
</evidence>
<dbReference type="GO" id="GO:0005525">
    <property type="term" value="F:GTP binding"/>
    <property type="evidence" value="ECO:0007669"/>
    <property type="project" value="UniProtKB-KW"/>
</dbReference>
<proteinExistence type="inferred from homology"/>
<keyword evidence="2" id="KW-0533">Nickel</keyword>
<dbReference type="Gene3D" id="3.40.50.300">
    <property type="entry name" value="P-loop containing nucleotide triphosphate hydrolases"/>
    <property type="match status" value="1"/>
</dbReference>
<evidence type="ECO:0000256" key="6">
    <source>
        <dbReference type="ARBA" id="ARBA00022833"/>
    </source>
</evidence>
<dbReference type="SUPFAM" id="SSF52540">
    <property type="entry name" value="P-loop containing nucleoside triphosphate hydrolases"/>
    <property type="match status" value="1"/>
</dbReference>
<keyword evidence="4" id="KW-0547">Nucleotide-binding</keyword>
<evidence type="ECO:0000256" key="5">
    <source>
        <dbReference type="ARBA" id="ARBA00022801"/>
    </source>
</evidence>
<dbReference type="GO" id="GO:0008270">
    <property type="term" value="F:zinc ion binding"/>
    <property type="evidence" value="ECO:0007669"/>
    <property type="project" value="TreeGrafter"/>
</dbReference>
<accession>A0A0S4N6K2</accession>
<feature type="domain" description="CobW/HypB/UreG nucleotide-binding" evidence="8">
    <location>
        <begin position="33"/>
        <end position="193"/>
    </location>
</feature>